<dbReference type="GO" id="GO:0016887">
    <property type="term" value="F:ATP hydrolysis activity"/>
    <property type="evidence" value="ECO:0007669"/>
    <property type="project" value="InterPro"/>
</dbReference>
<dbReference type="InterPro" id="IPR003439">
    <property type="entry name" value="ABC_transporter-like_ATP-bd"/>
</dbReference>
<feature type="domain" description="ABC transporter" evidence="4">
    <location>
        <begin position="8"/>
        <end position="237"/>
    </location>
</feature>
<evidence type="ECO:0000313" key="6">
    <source>
        <dbReference type="Proteomes" id="UP000032680"/>
    </source>
</evidence>
<evidence type="ECO:0000256" key="1">
    <source>
        <dbReference type="ARBA" id="ARBA00022448"/>
    </source>
</evidence>
<keyword evidence="1" id="KW-0813">Transport</keyword>
<dbReference type="SUPFAM" id="SSF52540">
    <property type="entry name" value="P-loop containing nucleoside triphosphate hydrolases"/>
    <property type="match status" value="1"/>
</dbReference>
<proteinExistence type="predicted"/>
<dbReference type="InterPro" id="IPR051120">
    <property type="entry name" value="ABC_AA/LPS_Transport"/>
</dbReference>
<dbReference type="InterPro" id="IPR027417">
    <property type="entry name" value="P-loop_NTPase"/>
</dbReference>
<dbReference type="OrthoDB" id="9806149at2"/>
<dbReference type="Gene3D" id="3.40.50.300">
    <property type="entry name" value="P-loop containing nucleotide triphosphate hydrolases"/>
    <property type="match status" value="1"/>
</dbReference>
<keyword evidence="3" id="KW-0067">ATP-binding</keyword>
<organism evidence="5 6">
    <name type="scientific">Acidisphaera rubrifaciens HS-AP3</name>
    <dbReference type="NCBI Taxonomy" id="1231350"/>
    <lineage>
        <taxon>Bacteria</taxon>
        <taxon>Pseudomonadati</taxon>
        <taxon>Pseudomonadota</taxon>
        <taxon>Alphaproteobacteria</taxon>
        <taxon>Acetobacterales</taxon>
        <taxon>Acetobacteraceae</taxon>
        <taxon>Acidisphaera</taxon>
    </lineage>
</organism>
<gene>
    <name evidence="5" type="ORF">Asru_0283_03</name>
</gene>
<dbReference type="GO" id="GO:0005524">
    <property type="term" value="F:ATP binding"/>
    <property type="evidence" value="ECO:0007669"/>
    <property type="project" value="UniProtKB-KW"/>
</dbReference>
<dbReference type="CDD" id="cd03219">
    <property type="entry name" value="ABC_Mj1267_LivG_branched"/>
    <property type="match status" value="1"/>
</dbReference>
<dbReference type="Pfam" id="PF00005">
    <property type="entry name" value="ABC_tran"/>
    <property type="match status" value="1"/>
</dbReference>
<dbReference type="PANTHER" id="PTHR45772:SF8">
    <property type="entry name" value="HIGH-AFFINITY BRANCHED-CHAIN AMINO ACID TRANSPORT ATP-BINDING PROTEIN"/>
    <property type="match status" value="1"/>
</dbReference>
<reference evidence="5 6" key="1">
    <citation type="submission" date="2012-11" db="EMBL/GenBank/DDBJ databases">
        <title>Whole genome sequence of Acidisphaera rubrifaciens HS-AP3.</title>
        <authorList>
            <person name="Azuma Y."/>
            <person name="Higashiura N."/>
            <person name="Hirakawa H."/>
            <person name="Matsushita K."/>
        </authorList>
    </citation>
    <scope>NUCLEOTIDE SEQUENCE [LARGE SCALE GENOMIC DNA]</scope>
    <source>
        <strain evidence="5 6">HS-AP3</strain>
    </source>
</reference>
<dbReference type="RefSeq" id="WP_048861348.1">
    <property type="nucleotide sequence ID" value="NZ_BANB01000283.1"/>
</dbReference>
<dbReference type="Proteomes" id="UP000032680">
    <property type="component" value="Unassembled WGS sequence"/>
</dbReference>
<evidence type="ECO:0000256" key="2">
    <source>
        <dbReference type="ARBA" id="ARBA00022741"/>
    </source>
</evidence>
<sequence length="243" mass="26050">MSDGDALLRAEGLCKRFGGVVAAQSIDFALRRGELRCVIGPNGAGKSTFFSLLCGIQRPDAGRIVFDGRDITRLKPFQRVRLGIGLTFQTNRAFHAMTVAENLETARRGGAAGDDVHFQTALASFGLAAQLERPASALPHHELQWLEICMALRRGPLLLLLDEPTAGMSPAETARTAEVLTALAADGLAIAVVEHDIAFVRQVAQTVTVLHQGAVFAEGSFAEVTARDDVRRIYLGHVHEAAA</sequence>
<keyword evidence="2" id="KW-0547">Nucleotide-binding</keyword>
<keyword evidence="6" id="KW-1185">Reference proteome</keyword>
<dbReference type="GO" id="GO:0005886">
    <property type="term" value="C:plasma membrane"/>
    <property type="evidence" value="ECO:0007669"/>
    <property type="project" value="TreeGrafter"/>
</dbReference>
<dbReference type="PANTHER" id="PTHR45772">
    <property type="entry name" value="CONSERVED COMPONENT OF ABC TRANSPORTER FOR NATURAL AMINO ACIDS-RELATED"/>
    <property type="match status" value="1"/>
</dbReference>
<accession>A0A0D6P8X0</accession>
<dbReference type="EMBL" id="BANB01000283">
    <property type="protein sequence ID" value="GAN77314.1"/>
    <property type="molecule type" value="Genomic_DNA"/>
</dbReference>
<evidence type="ECO:0000256" key="3">
    <source>
        <dbReference type="ARBA" id="ARBA00022840"/>
    </source>
</evidence>
<dbReference type="AlphaFoldDB" id="A0A0D6P8X0"/>
<dbReference type="PROSITE" id="PS50893">
    <property type="entry name" value="ABC_TRANSPORTER_2"/>
    <property type="match status" value="1"/>
</dbReference>
<evidence type="ECO:0000313" key="5">
    <source>
        <dbReference type="EMBL" id="GAN77314.1"/>
    </source>
</evidence>
<comment type="caution">
    <text evidence="5">The sequence shown here is derived from an EMBL/GenBank/DDBJ whole genome shotgun (WGS) entry which is preliminary data.</text>
</comment>
<name>A0A0D6P8X0_9PROT</name>
<evidence type="ECO:0000259" key="4">
    <source>
        <dbReference type="PROSITE" id="PS50893"/>
    </source>
</evidence>
<protein>
    <submittedName>
        <fullName evidence="5">ABC transporter</fullName>
    </submittedName>
</protein>